<dbReference type="Gene3D" id="3.30.470.10">
    <property type="match status" value="1"/>
</dbReference>
<protein>
    <recommendedName>
        <fullName evidence="11">Branched-chain-amino-acid aminotransferase</fullName>
        <ecNumber evidence="11">2.6.1.42</ecNumber>
    </recommendedName>
</protein>
<dbReference type="PANTHER" id="PTHR11825:SF44">
    <property type="entry name" value="BRANCHED-CHAIN-AMINO-ACID AMINOTRANSFERASE"/>
    <property type="match status" value="1"/>
</dbReference>
<evidence type="ECO:0000256" key="5">
    <source>
        <dbReference type="ARBA" id="ARBA00022679"/>
    </source>
</evidence>
<dbReference type="GO" id="GO:0009099">
    <property type="term" value="P:L-valine biosynthetic process"/>
    <property type="evidence" value="ECO:0007669"/>
    <property type="project" value="TreeGrafter"/>
</dbReference>
<dbReference type="InterPro" id="IPR043131">
    <property type="entry name" value="BCAT-like_N"/>
</dbReference>
<organism evidence="12 13">
    <name type="scientific">Pristionchus entomophagus</name>
    <dbReference type="NCBI Taxonomy" id="358040"/>
    <lineage>
        <taxon>Eukaryota</taxon>
        <taxon>Metazoa</taxon>
        <taxon>Ecdysozoa</taxon>
        <taxon>Nematoda</taxon>
        <taxon>Chromadorea</taxon>
        <taxon>Rhabditida</taxon>
        <taxon>Rhabditina</taxon>
        <taxon>Diplogasteromorpha</taxon>
        <taxon>Diplogasteroidea</taxon>
        <taxon>Neodiplogasteridae</taxon>
        <taxon>Pristionchus</taxon>
    </lineage>
</organism>
<dbReference type="InterPro" id="IPR033939">
    <property type="entry name" value="BCAT_family"/>
</dbReference>
<keyword evidence="7 11" id="KW-0100">Branched-chain amino acid biosynthesis</keyword>
<dbReference type="PROSITE" id="PS00770">
    <property type="entry name" value="AA_TRANSFER_CLASS_4"/>
    <property type="match status" value="1"/>
</dbReference>
<evidence type="ECO:0000256" key="10">
    <source>
        <dbReference type="RuleBase" id="RU004516"/>
    </source>
</evidence>
<evidence type="ECO:0000256" key="3">
    <source>
        <dbReference type="ARBA" id="ARBA00022576"/>
    </source>
</evidence>
<evidence type="ECO:0000256" key="11">
    <source>
        <dbReference type="RuleBase" id="RU004517"/>
    </source>
</evidence>
<gene>
    <name evidence="12" type="ORF">PENTCL1PPCAC_18586</name>
</gene>
<evidence type="ECO:0000256" key="1">
    <source>
        <dbReference type="ARBA" id="ARBA00001933"/>
    </source>
</evidence>
<sequence>MSGRRALQSIVQTRHFAADFGRFHVKNLKFVRTPAPRPIPEEIPAFGTVATDHMLEVDFKGSAWQTPVIRPVEDVRLHPLAKVLHYCPTIFEGLKAFRGVDNEIRMFRTEANMARMVTSARRAALPDFCPLQLEHMIEDLVRKEQEWIPRGKGTSLYIRPFLMGTDPSLGVTRSTEAKLLVVCCPVGPYYASGWEPIKVYANPANIRAAPGGVGAFKMGCNYAPTIATGDEAAAHDCAQSLWLWGEKQWITEAGTSNLFLFWKNTNDELELITPPLSGGLILPGVTRDSILALVKEWGEFKVTERYPTMSEVKEAAAEGRILEFFGAGTAAVVAPCSQIVYVEKPNQEPVKIDIPEQANPLYRRLHETITGIQYGKIDRPEWIRVVN</sequence>
<dbReference type="EMBL" id="BTSX01000004">
    <property type="protein sequence ID" value="GMS96411.1"/>
    <property type="molecule type" value="Genomic_DNA"/>
</dbReference>
<feature type="modified residue" description="N6-(pyridoxal phosphate)lysine" evidence="8">
    <location>
        <position position="217"/>
    </location>
</feature>
<dbReference type="PANTHER" id="PTHR11825">
    <property type="entry name" value="SUBGROUP IIII AMINOTRANSFERASE"/>
    <property type="match status" value="1"/>
</dbReference>
<evidence type="ECO:0000256" key="8">
    <source>
        <dbReference type="PIRSR" id="PIRSR006468-1"/>
    </source>
</evidence>
<dbReference type="InterPro" id="IPR001544">
    <property type="entry name" value="Aminotrans_IV"/>
</dbReference>
<comment type="cofactor">
    <cofactor evidence="1 10">
        <name>pyridoxal 5'-phosphate</name>
        <dbReference type="ChEBI" id="CHEBI:597326"/>
    </cofactor>
</comment>
<name>A0AAV5TPZ3_9BILA</name>
<dbReference type="Pfam" id="PF01063">
    <property type="entry name" value="Aminotran_4"/>
    <property type="match status" value="1"/>
</dbReference>
<dbReference type="NCBIfam" id="TIGR01123">
    <property type="entry name" value="ilvE_II"/>
    <property type="match status" value="1"/>
</dbReference>
<keyword evidence="4 11" id="KW-0028">Amino-acid biosynthesis</keyword>
<keyword evidence="13" id="KW-1185">Reference proteome</keyword>
<dbReference type="GO" id="GO:0009098">
    <property type="term" value="P:L-leucine biosynthetic process"/>
    <property type="evidence" value="ECO:0007669"/>
    <property type="project" value="TreeGrafter"/>
</dbReference>
<dbReference type="PIRSF" id="PIRSF006468">
    <property type="entry name" value="BCAT1"/>
    <property type="match status" value="1"/>
</dbReference>
<dbReference type="Gene3D" id="3.20.10.10">
    <property type="entry name" value="D-amino Acid Aminotransferase, subunit A, domain 2"/>
    <property type="match status" value="1"/>
</dbReference>
<dbReference type="AlphaFoldDB" id="A0AAV5TPZ3"/>
<dbReference type="FunFam" id="3.30.470.10:FF:000018">
    <property type="entry name" value="Branched-chain-amino-acid transaminase, putative"/>
    <property type="match status" value="1"/>
</dbReference>
<dbReference type="InterPro" id="IPR018300">
    <property type="entry name" value="Aminotrans_IV_CS"/>
</dbReference>
<reference evidence="12" key="1">
    <citation type="submission" date="2023-10" db="EMBL/GenBank/DDBJ databases">
        <title>Genome assembly of Pristionchus species.</title>
        <authorList>
            <person name="Yoshida K."/>
            <person name="Sommer R.J."/>
        </authorList>
    </citation>
    <scope>NUCLEOTIDE SEQUENCE</scope>
    <source>
        <strain evidence="12">RS0144</strain>
    </source>
</reference>
<keyword evidence="6 10" id="KW-0663">Pyridoxal phosphate</keyword>
<dbReference type="CDD" id="cd01557">
    <property type="entry name" value="BCAT_beta_family"/>
    <property type="match status" value="1"/>
</dbReference>
<accession>A0AAV5TPZ3</accession>
<comment type="caution">
    <text evidence="12">The sequence shown here is derived from an EMBL/GenBank/DDBJ whole genome shotgun (WGS) entry which is preliminary data.</text>
</comment>
<dbReference type="InterPro" id="IPR005786">
    <property type="entry name" value="B_amino_transII"/>
</dbReference>
<comment type="catalytic activity">
    <reaction evidence="11">
        <text>L-leucine + 2-oxoglutarate = 4-methyl-2-oxopentanoate + L-glutamate</text>
        <dbReference type="Rhea" id="RHEA:18321"/>
        <dbReference type="ChEBI" id="CHEBI:16810"/>
        <dbReference type="ChEBI" id="CHEBI:17865"/>
        <dbReference type="ChEBI" id="CHEBI:29985"/>
        <dbReference type="ChEBI" id="CHEBI:57427"/>
        <dbReference type="EC" id="2.6.1.42"/>
    </reaction>
</comment>
<dbReference type="GO" id="GO:0005739">
    <property type="term" value="C:mitochondrion"/>
    <property type="evidence" value="ECO:0007669"/>
    <property type="project" value="TreeGrafter"/>
</dbReference>
<evidence type="ECO:0000313" key="13">
    <source>
        <dbReference type="Proteomes" id="UP001432027"/>
    </source>
</evidence>
<evidence type="ECO:0000256" key="4">
    <source>
        <dbReference type="ARBA" id="ARBA00022605"/>
    </source>
</evidence>
<proteinExistence type="inferred from homology"/>
<dbReference type="NCBIfam" id="NF009897">
    <property type="entry name" value="PRK13357.1"/>
    <property type="match status" value="1"/>
</dbReference>
<keyword evidence="3 11" id="KW-0032">Aminotransferase</keyword>
<dbReference type="Proteomes" id="UP001432027">
    <property type="component" value="Unassembled WGS sequence"/>
</dbReference>
<comment type="similarity">
    <text evidence="2 9">Belongs to the class-IV pyridoxal-phosphate-dependent aminotransferase family.</text>
</comment>
<comment type="catalytic activity">
    <reaction evidence="11">
        <text>L-isoleucine + 2-oxoglutarate = (S)-3-methyl-2-oxopentanoate + L-glutamate</text>
        <dbReference type="Rhea" id="RHEA:24801"/>
        <dbReference type="ChEBI" id="CHEBI:16810"/>
        <dbReference type="ChEBI" id="CHEBI:29985"/>
        <dbReference type="ChEBI" id="CHEBI:35146"/>
        <dbReference type="ChEBI" id="CHEBI:58045"/>
        <dbReference type="EC" id="2.6.1.42"/>
    </reaction>
</comment>
<dbReference type="EC" id="2.6.1.42" evidence="11"/>
<keyword evidence="5 11" id="KW-0808">Transferase</keyword>
<dbReference type="InterPro" id="IPR036038">
    <property type="entry name" value="Aminotransferase-like"/>
</dbReference>
<evidence type="ECO:0000256" key="6">
    <source>
        <dbReference type="ARBA" id="ARBA00022898"/>
    </source>
</evidence>
<evidence type="ECO:0000256" key="7">
    <source>
        <dbReference type="ARBA" id="ARBA00023304"/>
    </source>
</evidence>
<evidence type="ECO:0000313" key="12">
    <source>
        <dbReference type="EMBL" id="GMS96411.1"/>
    </source>
</evidence>
<comment type="catalytic activity">
    <reaction evidence="11">
        <text>L-valine + 2-oxoglutarate = 3-methyl-2-oxobutanoate + L-glutamate</text>
        <dbReference type="Rhea" id="RHEA:24813"/>
        <dbReference type="ChEBI" id="CHEBI:11851"/>
        <dbReference type="ChEBI" id="CHEBI:16810"/>
        <dbReference type="ChEBI" id="CHEBI:29985"/>
        <dbReference type="ChEBI" id="CHEBI:57762"/>
        <dbReference type="EC" id="2.6.1.42"/>
    </reaction>
</comment>
<dbReference type="FunFam" id="3.20.10.10:FF:000004">
    <property type="entry name" value="Branched-chain-amino-acid aminotransferase"/>
    <property type="match status" value="1"/>
</dbReference>
<evidence type="ECO:0000256" key="9">
    <source>
        <dbReference type="RuleBase" id="RU004106"/>
    </source>
</evidence>
<dbReference type="InterPro" id="IPR043132">
    <property type="entry name" value="BCAT-like_C"/>
</dbReference>
<dbReference type="SUPFAM" id="SSF56752">
    <property type="entry name" value="D-aminoacid aminotransferase-like PLP-dependent enzymes"/>
    <property type="match status" value="1"/>
</dbReference>
<dbReference type="GO" id="GO:0004084">
    <property type="term" value="F:branched-chain-amino-acid transaminase activity"/>
    <property type="evidence" value="ECO:0007669"/>
    <property type="project" value="UniProtKB-EC"/>
</dbReference>
<evidence type="ECO:0000256" key="2">
    <source>
        <dbReference type="ARBA" id="ARBA00009320"/>
    </source>
</evidence>